<feature type="transmembrane region" description="Helical" evidence="6">
    <location>
        <begin position="166"/>
        <end position="188"/>
    </location>
</feature>
<keyword evidence="3 6" id="KW-0812">Transmembrane</keyword>
<evidence type="ECO:0000256" key="6">
    <source>
        <dbReference type="SAM" id="Phobius"/>
    </source>
</evidence>
<comment type="caution">
    <text evidence="7">The sequence shown here is derived from an EMBL/GenBank/DDBJ whole genome shotgun (WGS) entry which is preliminary data.</text>
</comment>
<feature type="transmembrane region" description="Helical" evidence="6">
    <location>
        <begin position="269"/>
        <end position="290"/>
    </location>
</feature>
<proteinExistence type="predicted"/>
<dbReference type="InterPro" id="IPR036259">
    <property type="entry name" value="MFS_trans_sf"/>
</dbReference>
<dbReference type="AlphaFoldDB" id="A0A9W4ST12"/>
<feature type="transmembrane region" description="Helical" evidence="6">
    <location>
        <begin position="361"/>
        <end position="381"/>
    </location>
</feature>
<gene>
    <name evidence="7" type="ORF">FWILDA_LOCUS9116</name>
</gene>
<evidence type="ECO:0000313" key="7">
    <source>
        <dbReference type="EMBL" id="CAI2179490.1"/>
    </source>
</evidence>
<evidence type="ECO:0000313" key="8">
    <source>
        <dbReference type="Proteomes" id="UP001153678"/>
    </source>
</evidence>
<evidence type="ECO:0000256" key="4">
    <source>
        <dbReference type="ARBA" id="ARBA00022989"/>
    </source>
</evidence>
<evidence type="ECO:0000256" key="1">
    <source>
        <dbReference type="ARBA" id="ARBA00004141"/>
    </source>
</evidence>
<dbReference type="SUPFAM" id="SSF103473">
    <property type="entry name" value="MFS general substrate transporter"/>
    <property type="match status" value="1"/>
</dbReference>
<accession>A0A9W4ST12</accession>
<dbReference type="Gene3D" id="1.20.1250.20">
    <property type="entry name" value="MFS general substrate transporter like domains"/>
    <property type="match status" value="3"/>
</dbReference>
<keyword evidence="4 6" id="KW-1133">Transmembrane helix</keyword>
<dbReference type="GO" id="GO:0022857">
    <property type="term" value="F:transmembrane transporter activity"/>
    <property type="evidence" value="ECO:0007669"/>
    <property type="project" value="InterPro"/>
</dbReference>
<evidence type="ECO:0000256" key="5">
    <source>
        <dbReference type="ARBA" id="ARBA00023136"/>
    </source>
</evidence>
<dbReference type="InterPro" id="IPR011701">
    <property type="entry name" value="MFS"/>
</dbReference>
<keyword evidence="8" id="KW-1185">Reference proteome</keyword>
<feature type="transmembrane region" description="Helical" evidence="6">
    <location>
        <begin position="69"/>
        <end position="86"/>
    </location>
</feature>
<feature type="transmembrane region" description="Helical" evidence="6">
    <location>
        <begin position="98"/>
        <end position="116"/>
    </location>
</feature>
<dbReference type="GO" id="GO:0016020">
    <property type="term" value="C:membrane"/>
    <property type="evidence" value="ECO:0007669"/>
    <property type="project" value="UniProtKB-SubCell"/>
</dbReference>
<feature type="transmembrane region" description="Helical" evidence="6">
    <location>
        <begin position="302"/>
        <end position="322"/>
    </location>
</feature>
<feature type="transmembrane region" description="Helical" evidence="6">
    <location>
        <begin position="128"/>
        <end position="154"/>
    </location>
</feature>
<evidence type="ECO:0000256" key="2">
    <source>
        <dbReference type="ARBA" id="ARBA00022448"/>
    </source>
</evidence>
<dbReference type="FunFam" id="1.20.1250.20:FF:000013">
    <property type="entry name" value="MFS general substrate transporter"/>
    <property type="match status" value="1"/>
</dbReference>
<keyword evidence="2" id="KW-0813">Transport</keyword>
<comment type="subcellular location">
    <subcellularLocation>
        <location evidence="1">Membrane</location>
        <topology evidence="1">Multi-pass membrane protein</topology>
    </subcellularLocation>
</comment>
<organism evidence="7 8">
    <name type="scientific">Funneliformis geosporum</name>
    <dbReference type="NCBI Taxonomy" id="1117311"/>
    <lineage>
        <taxon>Eukaryota</taxon>
        <taxon>Fungi</taxon>
        <taxon>Fungi incertae sedis</taxon>
        <taxon>Mucoromycota</taxon>
        <taxon>Glomeromycotina</taxon>
        <taxon>Glomeromycetes</taxon>
        <taxon>Glomerales</taxon>
        <taxon>Glomeraceae</taxon>
        <taxon>Funneliformis</taxon>
    </lineage>
</organism>
<protein>
    <submittedName>
        <fullName evidence="7">9344_t:CDS:1</fullName>
    </submittedName>
</protein>
<feature type="transmembrane region" description="Helical" evidence="6">
    <location>
        <begin position="39"/>
        <end position="57"/>
    </location>
</feature>
<reference evidence="7" key="1">
    <citation type="submission" date="2022-08" db="EMBL/GenBank/DDBJ databases">
        <authorList>
            <person name="Kallberg Y."/>
            <person name="Tangrot J."/>
            <person name="Rosling A."/>
        </authorList>
    </citation>
    <scope>NUCLEOTIDE SEQUENCE</scope>
    <source>
        <strain evidence="7">Wild A</strain>
    </source>
</reference>
<feature type="transmembrane region" description="Helical" evidence="6">
    <location>
        <begin position="393"/>
        <end position="414"/>
    </location>
</feature>
<dbReference type="PANTHER" id="PTHR43791:SF36">
    <property type="entry name" value="TRANSPORTER, PUTATIVE (AFU_ORTHOLOGUE AFUA_6G08340)-RELATED"/>
    <property type="match status" value="1"/>
</dbReference>
<name>A0A9W4ST12_9GLOM</name>
<dbReference type="Pfam" id="PF07690">
    <property type="entry name" value="MFS_1"/>
    <property type="match status" value="2"/>
</dbReference>
<dbReference type="Proteomes" id="UP001153678">
    <property type="component" value="Unassembled WGS sequence"/>
</dbReference>
<feature type="transmembrane region" description="Helical" evidence="6">
    <location>
        <begin position="328"/>
        <end position="349"/>
    </location>
</feature>
<dbReference type="EMBL" id="CAMKVN010002083">
    <property type="protein sequence ID" value="CAI2179490.1"/>
    <property type="molecule type" value="Genomic_DNA"/>
</dbReference>
<dbReference type="PANTHER" id="PTHR43791">
    <property type="entry name" value="PERMEASE-RELATED"/>
    <property type="match status" value="1"/>
</dbReference>
<evidence type="ECO:0000256" key="3">
    <source>
        <dbReference type="ARBA" id="ARBA00022692"/>
    </source>
</evidence>
<dbReference type="OrthoDB" id="2985014at2759"/>
<keyword evidence="5 6" id="KW-0472">Membrane</keyword>
<sequence length="451" mass="50870">MTTPEIDVNYQNDNGIARSDSIDDKEFEKSLLRKMDFRIIPLLTFLYLLKLILEMHLEEDLGLVNDQYNWCLSIFFVGYIFFEVPSNLTLIKTSPSKWIPSTMIFWGITMSLMALVKNYHGLLLARFFLGVFESGLYPGVIFYITMCGLLAYGIVRLDGKLNLTGWQWLFLIEGVITIVVAFFAYFYIADYPEKAKWLDDKERRFATQRLIQDAGKAHIIHFDKVQLFEALKDWKVYMSMIQLCGLSTSLYSFSFFLPSIVKGLGFDFVISQLLSVPPFLCGSLSTLFVAILSDRKRTRAPFIVILSLIGIVGYILLSVPSFGIAAKYIGACVVGIGAGPSLVTTITWLTNNVAGNGKRSVATAMLIAFGNVGGIIGSQIYRPNDAPLYLIGHLKSAIFLIVLICFTIVQYYYLKKLNKKKQVDPQSFLEGKSEKEIGDMGDKHPDFIYIL</sequence>